<protein>
    <submittedName>
        <fullName evidence="1">Uncharacterized protein</fullName>
    </submittedName>
</protein>
<dbReference type="InParanoid" id="A0A177CDQ0"/>
<proteinExistence type="predicted"/>
<sequence>MASACWACSTLTVNMAKLGLQSPKITAYLGERYFCPSRRIIRGDAACLSRLILSPVVGLQCCWLNSRESMPAAWFCKSHESPGNGGSAPHYG</sequence>
<organism evidence="1 2">
    <name type="scientific">Paraphaeosphaeria sporulosa</name>
    <dbReference type="NCBI Taxonomy" id="1460663"/>
    <lineage>
        <taxon>Eukaryota</taxon>
        <taxon>Fungi</taxon>
        <taxon>Dikarya</taxon>
        <taxon>Ascomycota</taxon>
        <taxon>Pezizomycotina</taxon>
        <taxon>Dothideomycetes</taxon>
        <taxon>Pleosporomycetidae</taxon>
        <taxon>Pleosporales</taxon>
        <taxon>Massarineae</taxon>
        <taxon>Didymosphaeriaceae</taxon>
        <taxon>Paraphaeosphaeria</taxon>
    </lineage>
</organism>
<evidence type="ECO:0000313" key="1">
    <source>
        <dbReference type="EMBL" id="OAG04929.1"/>
    </source>
</evidence>
<evidence type="ECO:0000313" key="2">
    <source>
        <dbReference type="Proteomes" id="UP000077069"/>
    </source>
</evidence>
<accession>A0A177CDQ0</accession>
<dbReference type="GeneID" id="28762171"/>
<name>A0A177CDQ0_9PLEO</name>
<reference evidence="1 2" key="1">
    <citation type="submission" date="2016-05" db="EMBL/GenBank/DDBJ databases">
        <title>Comparative analysis of secretome profiles of manganese(II)-oxidizing ascomycete fungi.</title>
        <authorList>
            <consortium name="DOE Joint Genome Institute"/>
            <person name="Zeiner C.A."/>
            <person name="Purvine S.O."/>
            <person name="Zink E.M."/>
            <person name="Wu S."/>
            <person name="Pasa-Tolic L."/>
            <person name="Chaput D.L."/>
            <person name="Haridas S."/>
            <person name="Grigoriev I.V."/>
            <person name="Santelli C.M."/>
            <person name="Hansel C.M."/>
        </authorList>
    </citation>
    <scope>NUCLEOTIDE SEQUENCE [LARGE SCALE GENOMIC DNA]</scope>
    <source>
        <strain evidence="1 2">AP3s5-JAC2a</strain>
    </source>
</reference>
<dbReference type="EMBL" id="KV441553">
    <property type="protein sequence ID" value="OAG04929.1"/>
    <property type="molecule type" value="Genomic_DNA"/>
</dbReference>
<dbReference type="RefSeq" id="XP_018035294.1">
    <property type="nucleotide sequence ID" value="XM_018178685.1"/>
</dbReference>
<dbReference type="Proteomes" id="UP000077069">
    <property type="component" value="Unassembled WGS sequence"/>
</dbReference>
<keyword evidence="2" id="KW-1185">Reference proteome</keyword>
<dbReference type="AlphaFoldDB" id="A0A177CDQ0"/>
<gene>
    <name evidence="1" type="ORF">CC84DRAFT_1165289</name>
</gene>